<evidence type="ECO:0000313" key="1">
    <source>
        <dbReference type="EMBL" id="KAL2519316.1"/>
    </source>
</evidence>
<organism evidence="1 2">
    <name type="scientific">Abeliophyllum distichum</name>
    <dbReference type="NCBI Taxonomy" id="126358"/>
    <lineage>
        <taxon>Eukaryota</taxon>
        <taxon>Viridiplantae</taxon>
        <taxon>Streptophyta</taxon>
        <taxon>Embryophyta</taxon>
        <taxon>Tracheophyta</taxon>
        <taxon>Spermatophyta</taxon>
        <taxon>Magnoliopsida</taxon>
        <taxon>eudicotyledons</taxon>
        <taxon>Gunneridae</taxon>
        <taxon>Pentapetalae</taxon>
        <taxon>asterids</taxon>
        <taxon>lamiids</taxon>
        <taxon>Lamiales</taxon>
        <taxon>Oleaceae</taxon>
        <taxon>Forsythieae</taxon>
        <taxon>Abeliophyllum</taxon>
    </lineage>
</organism>
<gene>
    <name evidence="1" type="ORF">Adt_15563</name>
</gene>
<comment type="caution">
    <text evidence="1">The sequence shown here is derived from an EMBL/GenBank/DDBJ whole genome shotgun (WGS) entry which is preliminary data.</text>
</comment>
<proteinExistence type="predicted"/>
<accession>A0ABD1U2U2</accession>
<name>A0ABD1U2U2_9LAMI</name>
<dbReference type="EMBL" id="JBFOLK010000004">
    <property type="protein sequence ID" value="KAL2519316.1"/>
    <property type="molecule type" value="Genomic_DNA"/>
</dbReference>
<protein>
    <submittedName>
        <fullName evidence="1">Uncharacterized protein</fullName>
    </submittedName>
</protein>
<dbReference type="Proteomes" id="UP001604336">
    <property type="component" value="Unassembled WGS sequence"/>
</dbReference>
<sequence length="107" mass="12036">MVLRRLRNGRLGQSVDHTNLDSSNSNLCDIPKHPSTYTEAILKCTIDHFYLSKGHTYRAPGLAEYLPIGRPGEIAIYQDSLKAGLKFPLHPFLVEFFCTLPVILPIL</sequence>
<reference evidence="2" key="1">
    <citation type="submission" date="2024-07" db="EMBL/GenBank/DDBJ databases">
        <title>Two chromosome-level genome assemblies of Korean endemic species Abeliophyllum distichum and Forsythia ovata (Oleaceae).</title>
        <authorList>
            <person name="Jang H."/>
        </authorList>
    </citation>
    <scope>NUCLEOTIDE SEQUENCE [LARGE SCALE GENOMIC DNA]</scope>
</reference>
<keyword evidence="2" id="KW-1185">Reference proteome</keyword>
<dbReference type="AlphaFoldDB" id="A0ABD1U2U2"/>
<evidence type="ECO:0000313" key="2">
    <source>
        <dbReference type="Proteomes" id="UP001604336"/>
    </source>
</evidence>